<dbReference type="Proteomes" id="UP000006757">
    <property type="component" value="Unassembled WGS sequence"/>
</dbReference>
<evidence type="ECO:0000256" key="1">
    <source>
        <dbReference type="ARBA" id="ARBA00022729"/>
    </source>
</evidence>
<keyword evidence="1 3" id="KW-0732">Signal</keyword>
<accession>K1V136</accession>
<evidence type="ECO:0000313" key="5">
    <source>
        <dbReference type="EMBL" id="EKC97614.1"/>
    </source>
</evidence>
<dbReference type="AlphaFoldDB" id="K1V136"/>
<dbReference type="STRING" id="1220162.K1V136"/>
<protein>
    <recommendedName>
        <fullName evidence="4">Yeast cell wall synthesis Kre9/Knh1-like N-terminal domain-containing protein</fullName>
    </recommendedName>
</protein>
<evidence type="ECO:0000313" key="6">
    <source>
        <dbReference type="Proteomes" id="UP000006757"/>
    </source>
</evidence>
<dbReference type="EMBL" id="AMBO01000406">
    <property type="protein sequence ID" value="EKC97614.1"/>
    <property type="molecule type" value="Genomic_DNA"/>
</dbReference>
<comment type="caution">
    <text evidence="5">The sequence shown here is derived from an EMBL/GenBank/DDBJ whole genome shotgun (WGS) entry which is preliminary data.</text>
</comment>
<dbReference type="HOGENOM" id="CLU_1001792_0_0_1"/>
<dbReference type="InParanoid" id="K1V136"/>
<feature type="compositionally biased region" description="Polar residues" evidence="2">
    <location>
        <begin position="240"/>
        <end position="256"/>
    </location>
</feature>
<feature type="compositionally biased region" description="Polar residues" evidence="2">
    <location>
        <begin position="216"/>
        <end position="231"/>
    </location>
</feature>
<reference evidence="5 6" key="1">
    <citation type="journal article" date="2012" name="Eukaryot. Cell">
        <title>Genome sequence of the Trichosporon asahii environmental strain CBS 8904.</title>
        <authorList>
            <person name="Yang R.Y."/>
            <person name="Li H.T."/>
            <person name="Zhu H."/>
            <person name="Zhou G.P."/>
            <person name="Wang M."/>
            <person name="Wang L."/>
        </authorList>
    </citation>
    <scope>NUCLEOTIDE SEQUENCE [LARGE SCALE GENOMIC DNA]</scope>
    <source>
        <strain evidence="5 6">CBS 8904</strain>
    </source>
</reference>
<organism evidence="5 6">
    <name type="scientific">Trichosporon asahii var. asahii (strain CBS 8904)</name>
    <name type="common">Yeast</name>
    <dbReference type="NCBI Taxonomy" id="1220162"/>
    <lineage>
        <taxon>Eukaryota</taxon>
        <taxon>Fungi</taxon>
        <taxon>Dikarya</taxon>
        <taxon>Basidiomycota</taxon>
        <taxon>Agaricomycotina</taxon>
        <taxon>Tremellomycetes</taxon>
        <taxon>Trichosporonales</taxon>
        <taxon>Trichosporonaceae</taxon>
        <taxon>Trichosporon</taxon>
    </lineage>
</organism>
<evidence type="ECO:0000256" key="2">
    <source>
        <dbReference type="SAM" id="MobiDB-lite"/>
    </source>
</evidence>
<feature type="signal peptide" evidence="3">
    <location>
        <begin position="1"/>
        <end position="16"/>
    </location>
</feature>
<feature type="region of interest" description="Disordered" evidence="2">
    <location>
        <begin position="124"/>
        <end position="260"/>
    </location>
</feature>
<feature type="compositionally biased region" description="Low complexity" evidence="2">
    <location>
        <begin position="129"/>
        <end position="215"/>
    </location>
</feature>
<sequence>MMLPLVLLAAAGSAAALQVTSPVAGVQWTVGQPASINWIHSPDDPANVQIQVQVNGQWHTIAQVPSADGSFSFTPEASAESAQIRFMDGNEQVGRSGTFQIQSGAEQSASASAADESKTMVPVVPTSDASASPSASEEPSPSAQPSESPEASQQPSPSAQPSAEPSAETSGPASDSAEPSAQPSAAPSATDDGAAPSAQPSAQPSESPEAQASSSTQQGNTLVRPSESSSVKVPGMVTSRRPSGTSAVSPSATQDSGAAPLGADGLVLLAAGALAYLA</sequence>
<feature type="chain" id="PRO_5003851723" description="Yeast cell wall synthesis Kre9/Knh1-like N-terminal domain-containing protein" evidence="3">
    <location>
        <begin position="17"/>
        <end position="278"/>
    </location>
</feature>
<dbReference type="Pfam" id="PF10342">
    <property type="entry name" value="Kre9_KNH"/>
    <property type="match status" value="1"/>
</dbReference>
<gene>
    <name evidence="5" type="ORF">A1Q2_08073</name>
</gene>
<dbReference type="InterPro" id="IPR018466">
    <property type="entry name" value="Kre9/Knh1-like_N"/>
</dbReference>
<evidence type="ECO:0000259" key="4">
    <source>
        <dbReference type="Pfam" id="PF10342"/>
    </source>
</evidence>
<evidence type="ECO:0000256" key="3">
    <source>
        <dbReference type="SAM" id="SignalP"/>
    </source>
</evidence>
<name>K1V136_TRIAC</name>
<proteinExistence type="predicted"/>
<feature type="domain" description="Yeast cell wall synthesis Kre9/Knh1-like N-terminal" evidence="4">
    <location>
        <begin position="21"/>
        <end position="99"/>
    </location>
</feature>
<keyword evidence="6" id="KW-1185">Reference proteome</keyword>